<feature type="region of interest" description="Disordered" evidence="1">
    <location>
        <begin position="232"/>
        <end position="270"/>
    </location>
</feature>
<gene>
    <name evidence="2" type="ORF">MUN79_09870</name>
</gene>
<feature type="compositionally biased region" description="Basic and acidic residues" evidence="1">
    <location>
        <begin position="237"/>
        <end position="250"/>
    </location>
</feature>
<reference evidence="2" key="1">
    <citation type="submission" date="2022-04" db="EMBL/GenBank/DDBJ databases">
        <title>Hymenobacter sp. isolated from the air.</title>
        <authorList>
            <person name="Won M."/>
            <person name="Lee C.-M."/>
            <person name="Woen H.-Y."/>
            <person name="Kwon S.-W."/>
        </authorList>
    </citation>
    <scope>NUCLEOTIDE SEQUENCE</scope>
    <source>
        <strain evidence="2">5116S-3</strain>
    </source>
</reference>
<proteinExistence type="predicted"/>
<dbReference type="AlphaFoldDB" id="A0A8T9QF16"/>
<name>A0A8T9QF16_9BACT</name>
<keyword evidence="3" id="KW-1185">Reference proteome</keyword>
<dbReference type="EMBL" id="CP095046">
    <property type="protein sequence ID" value="UOQ74159.1"/>
    <property type="molecule type" value="Genomic_DNA"/>
</dbReference>
<organism evidence="2 3">
    <name type="scientific">Hymenobacter cellulosilyticus</name>
    <dbReference type="NCBI Taxonomy" id="2932248"/>
    <lineage>
        <taxon>Bacteria</taxon>
        <taxon>Pseudomonadati</taxon>
        <taxon>Bacteroidota</taxon>
        <taxon>Cytophagia</taxon>
        <taxon>Cytophagales</taxon>
        <taxon>Hymenobacteraceae</taxon>
        <taxon>Hymenobacter</taxon>
    </lineage>
</organism>
<dbReference type="RefSeq" id="WP_244677503.1">
    <property type="nucleotide sequence ID" value="NZ_CP095046.1"/>
</dbReference>
<dbReference type="Proteomes" id="UP000831796">
    <property type="component" value="Chromosome"/>
</dbReference>
<protein>
    <submittedName>
        <fullName evidence="2">Uncharacterized protein</fullName>
    </submittedName>
</protein>
<evidence type="ECO:0000313" key="2">
    <source>
        <dbReference type="EMBL" id="UOQ74159.1"/>
    </source>
</evidence>
<accession>A0A8T9QF16</accession>
<evidence type="ECO:0000313" key="3">
    <source>
        <dbReference type="Proteomes" id="UP000831796"/>
    </source>
</evidence>
<sequence>MNIFVETITATEPEKRNRDFYALSRSLSARELLQNLRELDDFRKATPNLYDKVRAILFLYAGFRFFLQESKDIPPVGKIPYHGFEDLLSRRFEQAISTFLRELDVHGPNATLFSALADSYHHLSFQILADQVRKSVRSSKGNQWMFRVGHQEEHPIRIHPALLQRSDSSLFYPVLHEHTSVRMDLTHSGWSDIFFLGMDYPKAPGSSTCRLTWACSGATRTFAPAARLRARHSRARAAPDQHRPKHDQGRHGPGRPVQLRQRLPEPGKGRGYCLRFDSALL</sequence>
<dbReference type="KEGG" id="hcu:MUN79_09870"/>
<evidence type="ECO:0000256" key="1">
    <source>
        <dbReference type="SAM" id="MobiDB-lite"/>
    </source>
</evidence>